<keyword evidence="3 5" id="KW-0347">Helicase</keyword>
<dbReference type="InterPro" id="IPR039904">
    <property type="entry name" value="TRANK1"/>
</dbReference>
<name>A0A0C3NCP7_PISTI</name>
<evidence type="ECO:0000256" key="2">
    <source>
        <dbReference type="ARBA" id="ARBA00022801"/>
    </source>
</evidence>
<dbReference type="GO" id="GO:0016787">
    <property type="term" value="F:hydrolase activity"/>
    <property type="evidence" value="ECO:0007669"/>
    <property type="project" value="UniProtKB-UniRule"/>
</dbReference>
<dbReference type="InterPro" id="IPR014017">
    <property type="entry name" value="DNA_helicase_UvrD-like_C"/>
</dbReference>
<dbReference type="Proteomes" id="UP000054217">
    <property type="component" value="Unassembled WGS sequence"/>
</dbReference>
<keyword evidence="8" id="KW-1185">Reference proteome</keyword>
<evidence type="ECO:0000256" key="3">
    <source>
        <dbReference type="ARBA" id="ARBA00022806"/>
    </source>
</evidence>
<dbReference type="InterPro" id="IPR013986">
    <property type="entry name" value="DExx_box_DNA_helicase_dom_sf"/>
</dbReference>
<accession>A0A0C3NCP7</accession>
<dbReference type="STRING" id="870435.A0A0C3NCP7"/>
<protein>
    <recommendedName>
        <fullName evidence="6">UvrD-like helicase ATP-binding domain-containing protein</fullName>
    </recommendedName>
</protein>
<feature type="binding site" evidence="5">
    <location>
        <begin position="207"/>
        <end position="214"/>
    </location>
    <ligand>
        <name>ATP</name>
        <dbReference type="ChEBI" id="CHEBI:30616"/>
    </ligand>
</feature>
<sequence length="1521" mass="174287">MTSGAARDLLQLRRNDAKMTACVFKKIRQLSRGEFSGNNYKALHGPSHGIPIYQAEVLSNLRLVYQIDCILDGNGKEERQVVKVYGIYRHKELDHIWPWLSKLLSGRGKLYQQRCTLRERAESGSGVYRPATFSPRIEEFTMEESPIFVRESGLNEDHSSLMSNKCINLSKAFLNGLVAEQEVELPFELTAKEWQIVRCMTSCYVIGRSGTGKTTAMVFKILDIQKDWEQVPYVKKPRQLFITRFPVLAAKVEEFFTGLVESLALAGRTRDELQNLRSQTQSAEQQPRMIDPLNALNYRPGTPQKFSELSDHDFPLFITFDQLARMVAADIQVDYSKGCDCLINSKDCDRLVNSKEYDRLKFILDKVVNDESSFITYEMFRVQYWPRLRETYRSSLSRHFGPWLVFGEFMGVIKGSEIAFHSPNGILDRQTYVNLSTRAYPVFAEDRDPLYSAFELYSELKRERYDYDMADRTYAILKALSCKCDTWRNTCRNALKEHLVDYLYVDEVQDNLIIDTIFLRSLCRNAEGLFWAGDTAQTISAGSSFRFADLKASIHCAEAEGRLGIQKSCSKPEMFELAINYRSHSGIVNCAQSVVKLITHFWPESIDVLKPERAMLGGPKPVFFVGWQDEIFPYDSFFSGLKGNWELGAEQCIIVRDSTAREQIKERFGDIATILTLQGSKGLEFDDVFLYNFFENSSATLAQWYSLLRDVSRSPHSALCTELKNLYVGITRARKRLYILDHSQKSEPMRVLWSKEDLIDVAPPGANIRQYAHNSTAEQWAASGYKLFNAGQFQQAIRCFERGNRPEQLQIARAYQLRESAVLTFQAGERQKAFLTAAEAFVRCADDAPSTRKSGFYGHAAKCYASANDFLKAAKLYTDANDFAGAAMQYHKAGRFDEIAQILYHHREKISASYRDELLFICVVHYYHRNRLRPPVPLFSSRDEVLKYLEGKGLHKARMDLLDSYKRFFDVAELQLSRGRLCDAIQTLLEHQDNPSAVQRAVNIALGTLWRACSFDTPVQEILQNKGSDAHRVLNCIQSISLEHVKISDSGQIRFFRAVQKSPSAEEVYRLGEEFSDRGEHTLALMAFDVFFSRMPTLSVHPSKLDTFLKRFEKYVRLLASVISDETPFRATDPQVRKVFGIVPLSDHNYTVRGGTFLHRRFTENRYLATEINLKVHLKAHLRKKVLEEYDISYVSQAFSTQCPYFVLHRRRCQQKHCNRHHVPMMSLDAALYNMKVNVHLQQIRILDLMFSAVGDHEDCMVAALRRLYAAIYSPIYIEGSTADLDWNAIRNATECIRVVQKWIPKTVEYLKPTVNRVNDMGYLMNIIRVTCLHRVFGGTCHLQKYVSRESCRIPYEPALTEENNVSADVVASLTELDPTRGVRALWFLLLNGVGMDLSVVCNFAEEICSTFISSLRPSGGPSPLHDLVVPRRWIMNPNKPKVHRNTILQFLNYVRRLMNTLRSGRARTKFDLLSSEESFVDVMVTQMCRMLYICASAQSVSNSSANITFSSGVQRARRRT</sequence>
<dbReference type="InterPro" id="IPR027417">
    <property type="entry name" value="P-loop_NTPase"/>
</dbReference>
<evidence type="ECO:0000256" key="1">
    <source>
        <dbReference type="ARBA" id="ARBA00022741"/>
    </source>
</evidence>
<evidence type="ECO:0000256" key="5">
    <source>
        <dbReference type="PROSITE-ProRule" id="PRU00560"/>
    </source>
</evidence>
<keyword evidence="1 5" id="KW-0547">Nucleotide-binding</keyword>
<dbReference type="GO" id="GO:0005524">
    <property type="term" value="F:ATP binding"/>
    <property type="evidence" value="ECO:0007669"/>
    <property type="project" value="UniProtKB-UniRule"/>
</dbReference>
<keyword evidence="2 5" id="KW-0378">Hydrolase</keyword>
<dbReference type="GO" id="GO:0004386">
    <property type="term" value="F:helicase activity"/>
    <property type="evidence" value="ECO:0007669"/>
    <property type="project" value="UniProtKB-UniRule"/>
</dbReference>
<keyword evidence="4 5" id="KW-0067">ATP-binding</keyword>
<evidence type="ECO:0000259" key="6">
    <source>
        <dbReference type="PROSITE" id="PS51198"/>
    </source>
</evidence>
<dbReference type="SUPFAM" id="SSF52540">
    <property type="entry name" value="P-loop containing nucleoside triphosphate hydrolases"/>
    <property type="match status" value="1"/>
</dbReference>
<evidence type="ECO:0000313" key="8">
    <source>
        <dbReference type="Proteomes" id="UP000054217"/>
    </source>
</evidence>
<dbReference type="InParanoid" id="A0A0C3NCP7"/>
<reference evidence="8" key="2">
    <citation type="submission" date="2015-01" db="EMBL/GenBank/DDBJ databases">
        <title>Evolutionary Origins and Diversification of the Mycorrhizal Mutualists.</title>
        <authorList>
            <consortium name="DOE Joint Genome Institute"/>
            <consortium name="Mycorrhizal Genomics Consortium"/>
            <person name="Kohler A."/>
            <person name="Kuo A."/>
            <person name="Nagy L.G."/>
            <person name="Floudas D."/>
            <person name="Copeland A."/>
            <person name="Barry K.W."/>
            <person name="Cichocki N."/>
            <person name="Veneault-Fourrey C."/>
            <person name="LaButti K."/>
            <person name="Lindquist E.A."/>
            <person name="Lipzen A."/>
            <person name="Lundell T."/>
            <person name="Morin E."/>
            <person name="Murat C."/>
            <person name="Riley R."/>
            <person name="Ohm R."/>
            <person name="Sun H."/>
            <person name="Tunlid A."/>
            <person name="Henrissat B."/>
            <person name="Grigoriev I.V."/>
            <person name="Hibbett D.S."/>
            <person name="Martin F."/>
        </authorList>
    </citation>
    <scope>NUCLEOTIDE SEQUENCE [LARGE SCALE GENOMIC DNA]</scope>
    <source>
        <strain evidence="8">Marx 270</strain>
    </source>
</reference>
<feature type="domain" description="UvrD-like helicase ATP-binding" evidence="6">
    <location>
        <begin position="186"/>
        <end position="584"/>
    </location>
</feature>
<evidence type="ECO:0000256" key="4">
    <source>
        <dbReference type="ARBA" id="ARBA00022840"/>
    </source>
</evidence>
<organism evidence="7 8">
    <name type="scientific">Pisolithus tinctorius Marx 270</name>
    <dbReference type="NCBI Taxonomy" id="870435"/>
    <lineage>
        <taxon>Eukaryota</taxon>
        <taxon>Fungi</taxon>
        <taxon>Dikarya</taxon>
        <taxon>Basidiomycota</taxon>
        <taxon>Agaricomycotina</taxon>
        <taxon>Agaricomycetes</taxon>
        <taxon>Agaricomycetidae</taxon>
        <taxon>Boletales</taxon>
        <taxon>Sclerodermatineae</taxon>
        <taxon>Pisolithaceae</taxon>
        <taxon>Pisolithus</taxon>
    </lineage>
</organism>
<evidence type="ECO:0000313" key="7">
    <source>
        <dbReference type="EMBL" id="KIN93343.1"/>
    </source>
</evidence>
<dbReference type="PANTHER" id="PTHR21529:SF4">
    <property type="entry name" value="TPR AND ANKYRIN REPEAT-CONTAINING PROTEIN 1"/>
    <property type="match status" value="1"/>
</dbReference>
<dbReference type="OrthoDB" id="3156807at2759"/>
<dbReference type="Gene3D" id="1.10.10.160">
    <property type="match status" value="1"/>
</dbReference>
<reference evidence="7 8" key="1">
    <citation type="submission" date="2014-04" db="EMBL/GenBank/DDBJ databases">
        <authorList>
            <consortium name="DOE Joint Genome Institute"/>
            <person name="Kuo A."/>
            <person name="Kohler A."/>
            <person name="Costa M.D."/>
            <person name="Nagy L.G."/>
            <person name="Floudas D."/>
            <person name="Copeland A."/>
            <person name="Barry K.W."/>
            <person name="Cichocki N."/>
            <person name="Veneault-Fourrey C."/>
            <person name="LaButti K."/>
            <person name="Lindquist E.A."/>
            <person name="Lipzen A."/>
            <person name="Lundell T."/>
            <person name="Morin E."/>
            <person name="Murat C."/>
            <person name="Sun H."/>
            <person name="Tunlid A."/>
            <person name="Henrissat B."/>
            <person name="Grigoriev I.V."/>
            <person name="Hibbett D.S."/>
            <person name="Martin F."/>
            <person name="Nordberg H.P."/>
            <person name="Cantor M.N."/>
            <person name="Hua S.X."/>
        </authorList>
    </citation>
    <scope>NUCLEOTIDE SEQUENCE [LARGE SCALE GENOMIC DNA]</scope>
    <source>
        <strain evidence="7 8">Marx 270</strain>
    </source>
</reference>
<gene>
    <name evidence="7" type="ORF">M404DRAFT_515786</name>
</gene>
<dbReference type="PROSITE" id="PS51198">
    <property type="entry name" value="UVRD_HELICASE_ATP_BIND"/>
    <property type="match status" value="1"/>
</dbReference>
<proteinExistence type="predicted"/>
<dbReference type="Pfam" id="PF13361">
    <property type="entry name" value="UvrD_C"/>
    <property type="match status" value="1"/>
</dbReference>
<dbReference type="Gene3D" id="3.40.50.300">
    <property type="entry name" value="P-loop containing nucleotide triphosphate hydrolases"/>
    <property type="match status" value="2"/>
</dbReference>
<dbReference type="EMBL" id="KN832177">
    <property type="protein sequence ID" value="KIN93343.1"/>
    <property type="molecule type" value="Genomic_DNA"/>
</dbReference>
<dbReference type="HOGENOM" id="CLU_001378_0_0_1"/>
<dbReference type="PANTHER" id="PTHR21529">
    <property type="entry name" value="MAMMARY TURMOR VIRUS RECEPTOR HOMOLOG 1, 2 MTVR1, 2"/>
    <property type="match status" value="1"/>
</dbReference>
<dbReference type="InterPro" id="IPR014016">
    <property type="entry name" value="UvrD-like_ATP-bd"/>
</dbReference>